<dbReference type="Gene3D" id="1.10.1740.10">
    <property type="match status" value="1"/>
</dbReference>
<evidence type="ECO:0000259" key="6">
    <source>
        <dbReference type="Pfam" id="PF04542"/>
    </source>
</evidence>
<evidence type="ECO:0000313" key="7">
    <source>
        <dbReference type="EMBL" id="RJT90960.1"/>
    </source>
</evidence>
<gene>
    <name evidence="7" type="ORF">D6T64_02940</name>
</gene>
<dbReference type="PANTHER" id="PTHR43133:SF8">
    <property type="entry name" value="RNA POLYMERASE SIGMA FACTOR HI_1459-RELATED"/>
    <property type="match status" value="1"/>
</dbReference>
<dbReference type="EMBL" id="QZVS01000054">
    <property type="protein sequence ID" value="RJT90960.1"/>
    <property type="molecule type" value="Genomic_DNA"/>
</dbReference>
<accession>A0A3A5MLI2</accession>
<organism evidence="7 8">
    <name type="scientific">Cryobacterium melibiosiphilum</name>
    <dbReference type="NCBI Taxonomy" id="995039"/>
    <lineage>
        <taxon>Bacteria</taxon>
        <taxon>Bacillati</taxon>
        <taxon>Actinomycetota</taxon>
        <taxon>Actinomycetes</taxon>
        <taxon>Micrococcales</taxon>
        <taxon>Microbacteriaceae</taxon>
        <taxon>Cryobacterium</taxon>
    </lineage>
</organism>
<dbReference type="InterPro" id="IPR036388">
    <property type="entry name" value="WH-like_DNA-bd_sf"/>
</dbReference>
<protein>
    <submittedName>
        <fullName evidence="7">Sigma-70 family RNA polymerase sigma factor</fullName>
    </submittedName>
</protein>
<dbReference type="PANTHER" id="PTHR43133">
    <property type="entry name" value="RNA POLYMERASE ECF-TYPE SIGMA FACTO"/>
    <property type="match status" value="1"/>
</dbReference>
<dbReference type="Proteomes" id="UP000272015">
    <property type="component" value="Unassembled WGS sequence"/>
</dbReference>
<dbReference type="GO" id="GO:0006352">
    <property type="term" value="P:DNA-templated transcription initiation"/>
    <property type="evidence" value="ECO:0007669"/>
    <property type="project" value="InterPro"/>
</dbReference>
<feature type="domain" description="RNA polymerase sigma-70 region 2" evidence="6">
    <location>
        <begin position="39"/>
        <end position="108"/>
    </location>
</feature>
<comment type="similarity">
    <text evidence="1">Belongs to the sigma-70 factor family. ECF subfamily.</text>
</comment>
<evidence type="ECO:0000256" key="3">
    <source>
        <dbReference type="ARBA" id="ARBA00023082"/>
    </source>
</evidence>
<proteinExistence type="inferred from homology"/>
<evidence type="ECO:0000256" key="4">
    <source>
        <dbReference type="ARBA" id="ARBA00023125"/>
    </source>
</evidence>
<evidence type="ECO:0000313" key="8">
    <source>
        <dbReference type="Proteomes" id="UP000272015"/>
    </source>
</evidence>
<dbReference type="Gene3D" id="1.10.10.10">
    <property type="entry name" value="Winged helix-like DNA-binding domain superfamily/Winged helix DNA-binding domain"/>
    <property type="match status" value="1"/>
</dbReference>
<dbReference type="InterPro" id="IPR013325">
    <property type="entry name" value="RNA_pol_sigma_r2"/>
</dbReference>
<name>A0A3A5MLI2_9MICO</name>
<dbReference type="InterPro" id="IPR013324">
    <property type="entry name" value="RNA_pol_sigma_r3/r4-like"/>
</dbReference>
<comment type="caution">
    <text evidence="7">The sequence shown here is derived from an EMBL/GenBank/DDBJ whole genome shotgun (WGS) entry which is preliminary data.</text>
</comment>
<dbReference type="InterPro" id="IPR007627">
    <property type="entry name" value="RNA_pol_sigma70_r2"/>
</dbReference>
<evidence type="ECO:0000256" key="5">
    <source>
        <dbReference type="ARBA" id="ARBA00023163"/>
    </source>
</evidence>
<evidence type="ECO:0000256" key="1">
    <source>
        <dbReference type="ARBA" id="ARBA00010641"/>
    </source>
</evidence>
<keyword evidence="4" id="KW-0238">DNA-binding</keyword>
<keyword evidence="5" id="KW-0804">Transcription</keyword>
<dbReference type="InterPro" id="IPR039425">
    <property type="entry name" value="RNA_pol_sigma-70-like"/>
</dbReference>
<reference evidence="7 8" key="1">
    <citation type="submission" date="2018-09" db="EMBL/GenBank/DDBJ databases">
        <title>Novel species of Cryobacterium.</title>
        <authorList>
            <person name="Liu Q."/>
            <person name="Xin Y.-H."/>
        </authorList>
    </citation>
    <scope>NUCLEOTIDE SEQUENCE [LARGE SCALE GENOMIC DNA]</scope>
    <source>
        <strain evidence="7 8">Hh39</strain>
    </source>
</reference>
<keyword evidence="3" id="KW-0731">Sigma factor</keyword>
<dbReference type="NCBIfam" id="TIGR02937">
    <property type="entry name" value="sigma70-ECF"/>
    <property type="match status" value="1"/>
</dbReference>
<dbReference type="SUPFAM" id="SSF88659">
    <property type="entry name" value="Sigma3 and sigma4 domains of RNA polymerase sigma factors"/>
    <property type="match status" value="1"/>
</dbReference>
<dbReference type="SUPFAM" id="SSF88946">
    <property type="entry name" value="Sigma2 domain of RNA polymerase sigma factors"/>
    <property type="match status" value="1"/>
</dbReference>
<evidence type="ECO:0000256" key="2">
    <source>
        <dbReference type="ARBA" id="ARBA00023015"/>
    </source>
</evidence>
<dbReference type="Pfam" id="PF04542">
    <property type="entry name" value="Sigma70_r2"/>
    <property type="match status" value="1"/>
</dbReference>
<dbReference type="GO" id="GO:0003677">
    <property type="term" value="F:DNA binding"/>
    <property type="evidence" value="ECO:0007669"/>
    <property type="project" value="UniProtKB-KW"/>
</dbReference>
<dbReference type="GO" id="GO:0016987">
    <property type="term" value="F:sigma factor activity"/>
    <property type="evidence" value="ECO:0007669"/>
    <property type="project" value="UniProtKB-KW"/>
</dbReference>
<sequence>MRVFTVISCCGTVPLMDATGDLRLVAAASRGDERAFGDLYDLYVGPVFLQAARELGSEDAAEDVTQEVFAIAWRKLARIRMVNGSILPWLLVTCRNVTANRLRSAGRRPAIVNLDVQGPNILEAELLDARLDSRMLMDRVEEEVVTMPFLDQQVYHAIIGQGASYEETSRSLDISVPSVRKRLNRVRSRLKSKLGDAR</sequence>
<keyword evidence="2" id="KW-0805">Transcription regulation</keyword>
<dbReference type="AlphaFoldDB" id="A0A3A5MLI2"/>
<keyword evidence="8" id="KW-1185">Reference proteome</keyword>
<dbReference type="InterPro" id="IPR014284">
    <property type="entry name" value="RNA_pol_sigma-70_dom"/>
</dbReference>